<dbReference type="RefSeq" id="WP_069095339.1">
    <property type="nucleotide sequence ID" value="NZ_MASI01000005.1"/>
</dbReference>
<dbReference type="STRING" id="1177755.A7A08_02080"/>
<proteinExistence type="predicted"/>
<gene>
    <name evidence="1" type="ORF">A7A08_02080</name>
</gene>
<sequence>MTVDLPEFLERGEPARLIPVAHASQKERSAASVFLAALTVVRPFAESVLETISKSLGRRSSLAAFTEVVFKDCPEEDRCRPDGLLVLTTPRSEWRAVIEAKIGTGKISAEQLTRYTKLAAHNKIDAVITISNELAVMPDHPPYEIPPKIGGKVEVYHWSWMRLVTLGTMLLSQADETFDPEQHFLLKEVLRYFSHENVDVRGFHQMNPEWPGLLERIHSGANLHRTDSAVQKTVAAWHQEQSDLCLLLARKLRVPVSLKMKKSHRSDQAARVEADAGELVAEKRLSATFEVPNIAAPIEVTANALKRNIVCQMSVDAPEDRKKYESRLNWLLRQLPEETEARIGIHIRWKNGGNSFGWLPELRADPKKADIGRSGAVPKCFDVFTVTDLGRKFSGTKNFIEELETALPQFYDSVARHIRPWQPGPAAGPLEGEETLADTVENLPNLKPAPPRQVVRQGAAGNGHYLVFADGSIEVETPNGVRLFKSLGELLSHAKRGSAANGPST</sequence>
<name>A0A1E2RX44_9HYPH</name>
<dbReference type="EMBL" id="MASI01000005">
    <property type="protein sequence ID" value="ODA66783.1"/>
    <property type="molecule type" value="Genomic_DNA"/>
</dbReference>
<reference evidence="1 2" key="1">
    <citation type="submission" date="2016-07" db="EMBL/GenBank/DDBJ databases">
        <title>Draft genome sequence of Methyloligella halotolerans C2T (VKM B-2706T=CCUG 61687T=DSM 25045T), a halotolerant polyhydroxybutyrate accumulating methylotroph.</title>
        <authorList>
            <person name="Vasilenko O.V."/>
            <person name="Doronina N.V."/>
            <person name="Poroshina M.N."/>
            <person name="Tarlachkov S.V."/>
            <person name="Trotsenko Y.A."/>
        </authorList>
    </citation>
    <scope>NUCLEOTIDE SEQUENCE [LARGE SCALE GENOMIC DNA]</scope>
    <source>
        <strain evidence="1 2">VKM B-2706</strain>
    </source>
</reference>
<dbReference type="OrthoDB" id="56224at2"/>
<accession>A0A1E2RX44</accession>
<organism evidence="1 2">
    <name type="scientific">Methyloligella halotolerans</name>
    <dbReference type="NCBI Taxonomy" id="1177755"/>
    <lineage>
        <taxon>Bacteria</taxon>
        <taxon>Pseudomonadati</taxon>
        <taxon>Pseudomonadota</taxon>
        <taxon>Alphaproteobacteria</taxon>
        <taxon>Hyphomicrobiales</taxon>
        <taxon>Hyphomicrobiaceae</taxon>
        <taxon>Methyloligella</taxon>
    </lineage>
</organism>
<keyword evidence="2" id="KW-1185">Reference proteome</keyword>
<protein>
    <submittedName>
        <fullName evidence="1">Uncharacterized protein</fullName>
    </submittedName>
</protein>
<evidence type="ECO:0000313" key="1">
    <source>
        <dbReference type="EMBL" id="ODA66783.1"/>
    </source>
</evidence>
<dbReference type="Proteomes" id="UP000095087">
    <property type="component" value="Unassembled WGS sequence"/>
</dbReference>
<comment type="caution">
    <text evidence="1">The sequence shown here is derived from an EMBL/GenBank/DDBJ whole genome shotgun (WGS) entry which is preliminary data.</text>
</comment>
<evidence type="ECO:0000313" key="2">
    <source>
        <dbReference type="Proteomes" id="UP000095087"/>
    </source>
</evidence>
<dbReference type="AlphaFoldDB" id="A0A1E2RX44"/>